<dbReference type="InterPro" id="IPR036034">
    <property type="entry name" value="PDZ_sf"/>
</dbReference>
<dbReference type="GO" id="GO:0004252">
    <property type="term" value="F:serine-type endopeptidase activity"/>
    <property type="evidence" value="ECO:0007669"/>
    <property type="project" value="InterPro"/>
</dbReference>
<feature type="region of interest" description="Disordered" evidence="3">
    <location>
        <begin position="27"/>
        <end position="61"/>
    </location>
</feature>
<accession>A0A6B0T4R6</accession>
<evidence type="ECO:0000313" key="5">
    <source>
        <dbReference type="EMBL" id="MXR53125.1"/>
    </source>
</evidence>
<dbReference type="InterPro" id="IPR001478">
    <property type="entry name" value="PDZ"/>
</dbReference>
<dbReference type="InterPro" id="IPR001940">
    <property type="entry name" value="Peptidase_S1C"/>
</dbReference>
<name>A0A6B0T4R6_9EURY</name>
<feature type="compositionally biased region" description="Low complexity" evidence="3">
    <location>
        <begin position="32"/>
        <end position="43"/>
    </location>
</feature>
<dbReference type="OrthoDB" id="350578at2157"/>
<dbReference type="Gene3D" id="2.40.10.120">
    <property type="match status" value="1"/>
</dbReference>
<dbReference type="EMBL" id="WUUT01000009">
    <property type="protein sequence ID" value="MXR53125.1"/>
    <property type="molecule type" value="Genomic_DNA"/>
</dbReference>
<evidence type="ECO:0000259" key="4">
    <source>
        <dbReference type="Pfam" id="PF13180"/>
    </source>
</evidence>
<evidence type="ECO:0000313" key="6">
    <source>
        <dbReference type="Proteomes" id="UP000466535"/>
    </source>
</evidence>
<evidence type="ECO:0000256" key="3">
    <source>
        <dbReference type="SAM" id="MobiDB-lite"/>
    </source>
</evidence>
<dbReference type="Gene3D" id="2.30.42.10">
    <property type="match status" value="1"/>
</dbReference>
<dbReference type="SUPFAM" id="SSF50494">
    <property type="entry name" value="Trypsin-like serine proteases"/>
    <property type="match status" value="1"/>
</dbReference>
<evidence type="ECO:0000256" key="1">
    <source>
        <dbReference type="ARBA" id="ARBA00022670"/>
    </source>
</evidence>
<evidence type="ECO:0000256" key="2">
    <source>
        <dbReference type="ARBA" id="ARBA00022801"/>
    </source>
</evidence>
<comment type="caution">
    <text evidence="5">The sequence shown here is derived from an EMBL/GenBank/DDBJ whole genome shotgun (WGS) entry which is preliminary data.</text>
</comment>
<feature type="compositionally biased region" description="Polar residues" evidence="3">
    <location>
        <begin position="50"/>
        <end position="61"/>
    </location>
</feature>
<dbReference type="SUPFAM" id="SSF50156">
    <property type="entry name" value="PDZ domain-like"/>
    <property type="match status" value="1"/>
</dbReference>
<dbReference type="PROSITE" id="PS51318">
    <property type="entry name" value="TAT"/>
    <property type="match status" value="1"/>
</dbReference>
<gene>
    <name evidence="5" type="ORF">GRX03_16135</name>
</gene>
<dbReference type="Proteomes" id="UP000466535">
    <property type="component" value="Unassembled WGS sequence"/>
</dbReference>
<dbReference type="InterPro" id="IPR051201">
    <property type="entry name" value="Chloro_Bact_Ser_Proteases"/>
</dbReference>
<keyword evidence="2" id="KW-0378">Hydrolase</keyword>
<dbReference type="PANTHER" id="PTHR43343">
    <property type="entry name" value="PEPTIDASE S12"/>
    <property type="match status" value="1"/>
</dbReference>
<protein>
    <submittedName>
        <fullName evidence="5">PDZ domain-containing protein</fullName>
    </submittedName>
</protein>
<proteinExistence type="predicted"/>
<dbReference type="AlphaFoldDB" id="A0A6B0T4R6"/>
<keyword evidence="1" id="KW-0645">Protease</keyword>
<dbReference type="Pfam" id="PF13180">
    <property type="entry name" value="PDZ_2"/>
    <property type="match status" value="1"/>
</dbReference>
<dbReference type="PANTHER" id="PTHR43343:SF3">
    <property type="entry name" value="PROTEASE DO-LIKE 8, CHLOROPLASTIC"/>
    <property type="match status" value="1"/>
</dbReference>
<feature type="domain" description="PDZ" evidence="4">
    <location>
        <begin position="259"/>
        <end position="365"/>
    </location>
</feature>
<dbReference type="GO" id="GO:0006508">
    <property type="term" value="P:proteolysis"/>
    <property type="evidence" value="ECO:0007669"/>
    <property type="project" value="UniProtKB-KW"/>
</dbReference>
<keyword evidence="6" id="KW-1185">Reference proteome</keyword>
<sequence length="371" mass="39143">MPEKRQSRRRFLTASGVALTAALAGCTLNPPQGSGQESSNNSGFPDDPVTPQTQEEIPASSQFSEVYQETIDSVAAVRATGASSSSGGTAWVYDDSHLVTNAHVVRDATEIYLRFRQSGWLQAELVGSDGHSDLAVLQADLPDSATPLELTDQPHPVGTRVAALGNPFGLTGSFTTGIISGRNRTISIPNSRFSTPDGIQTDAAVNPGNSGGPLITLDGVVVGVVNATQGDNVGFAISAAMVRRVVPELIETGNYDHSYLGIALSDVTPALIEANDFGNYTFGVYVNGTAPDGPSDGILQGSETTTTIRGREVEVGGDLIVRMGEWTIQNRERLSAYLALETRPGDTVDIEVVRDGETRTVQVTLGTRPEL</sequence>
<dbReference type="InterPro" id="IPR006311">
    <property type="entry name" value="TAT_signal"/>
</dbReference>
<dbReference type="PROSITE" id="PS51257">
    <property type="entry name" value="PROKAR_LIPOPROTEIN"/>
    <property type="match status" value="1"/>
</dbReference>
<dbReference type="PRINTS" id="PR00834">
    <property type="entry name" value="PROTEASES2C"/>
</dbReference>
<organism evidence="5 6">
    <name type="scientific">Halovenus carboxidivorans</name>
    <dbReference type="NCBI Taxonomy" id="2692199"/>
    <lineage>
        <taxon>Archaea</taxon>
        <taxon>Methanobacteriati</taxon>
        <taxon>Methanobacteriota</taxon>
        <taxon>Stenosarchaea group</taxon>
        <taxon>Halobacteria</taxon>
        <taxon>Halobacteriales</taxon>
        <taxon>Haloarculaceae</taxon>
        <taxon>Halovenus</taxon>
    </lineage>
</organism>
<reference evidence="5 6" key="1">
    <citation type="submission" date="2019-12" db="EMBL/GenBank/DDBJ databases">
        <title>Isolation and characterization of three novel carbon monoxide-oxidizing members of Halobacteria from salione crusts and soils.</title>
        <authorList>
            <person name="Myers M.R."/>
            <person name="King G.M."/>
        </authorList>
    </citation>
    <scope>NUCLEOTIDE SEQUENCE [LARGE SCALE GENOMIC DNA]</scope>
    <source>
        <strain evidence="5 6">WSH3</strain>
    </source>
</reference>
<dbReference type="Pfam" id="PF13365">
    <property type="entry name" value="Trypsin_2"/>
    <property type="match status" value="1"/>
</dbReference>
<dbReference type="RefSeq" id="WP_159765468.1">
    <property type="nucleotide sequence ID" value="NZ_WUUT01000009.1"/>
</dbReference>
<dbReference type="InterPro" id="IPR009003">
    <property type="entry name" value="Peptidase_S1_PA"/>
</dbReference>